<dbReference type="Gene3D" id="3.30.70.1620">
    <property type="match status" value="1"/>
</dbReference>
<dbReference type="InterPro" id="IPR003395">
    <property type="entry name" value="RecF/RecN/SMC_N"/>
</dbReference>
<feature type="coiled-coil region" evidence="7">
    <location>
        <begin position="426"/>
        <end position="481"/>
    </location>
</feature>
<comment type="function">
    <text evidence="7">Required for chromosome condensation and partitioning.</text>
</comment>
<dbReference type="Gene3D" id="1.10.287.1490">
    <property type="match status" value="1"/>
</dbReference>
<keyword evidence="6 7" id="KW-0238">DNA-binding</keyword>
<keyword evidence="2 7" id="KW-0963">Cytoplasm</keyword>
<dbReference type="PANTHER" id="PTHR43977">
    <property type="entry name" value="STRUCTURAL MAINTENANCE OF CHROMOSOMES PROTEIN 3"/>
    <property type="match status" value="1"/>
</dbReference>
<dbReference type="CDD" id="cd03278">
    <property type="entry name" value="ABC_SMC_barmotin"/>
    <property type="match status" value="1"/>
</dbReference>
<dbReference type="RefSeq" id="WP_349243625.1">
    <property type="nucleotide sequence ID" value="NZ_JASCXX010000003.1"/>
</dbReference>
<comment type="subcellular location">
    <subcellularLocation>
        <location evidence="1 7">Cytoplasm</location>
    </subcellularLocation>
</comment>
<dbReference type="GO" id="GO:0007062">
    <property type="term" value="P:sister chromatid cohesion"/>
    <property type="evidence" value="ECO:0007669"/>
    <property type="project" value="InterPro"/>
</dbReference>
<feature type="coiled-coil region" evidence="7">
    <location>
        <begin position="683"/>
        <end position="752"/>
    </location>
</feature>
<evidence type="ECO:0000256" key="4">
    <source>
        <dbReference type="ARBA" id="ARBA00022840"/>
    </source>
</evidence>
<dbReference type="InterPro" id="IPR011890">
    <property type="entry name" value="SMC_prok"/>
</dbReference>
<dbReference type="GO" id="GO:0006260">
    <property type="term" value="P:DNA replication"/>
    <property type="evidence" value="ECO:0007669"/>
    <property type="project" value="UniProtKB-UniRule"/>
</dbReference>
<comment type="domain">
    <text evidence="7">Contains large globular domains required for ATP hydrolysis at each terminus and a third globular domain forming a flexible hinge near the middle of the molecule. These domains are separated by coiled-coil structures.</text>
</comment>
<keyword evidence="4 7" id="KW-0067">ATP-binding</keyword>
<proteinExistence type="inferred from homology"/>
<evidence type="ECO:0000256" key="5">
    <source>
        <dbReference type="ARBA" id="ARBA00023054"/>
    </source>
</evidence>
<dbReference type="NCBIfam" id="TIGR02168">
    <property type="entry name" value="SMC_prok_B"/>
    <property type="match status" value="1"/>
</dbReference>
<feature type="coiled-coil region" evidence="7">
    <location>
        <begin position="1009"/>
        <end position="1036"/>
    </location>
</feature>
<keyword evidence="5 7" id="KW-0175">Coiled coil</keyword>
<dbReference type="Gene3D" id="1.20.1060.20">
    <property type="match status" value="1"/>
</dbReference>
<evidence type="ECO:0000259" key="8">
    <source>
        <dbReference type="SMART" id="SM00968"/>
    </source>
</evidence>
<dbReference type="Pfam" id="PF06470">
    <property type="entry name" value="SMC_hinge"/>
    <property type="match status" value="1"/>
</dbReference>
<feature type="coiled-coil region" evidence="7">
    <location>
        <begin position="784"/>
        <end position="857"/>
    </location>
</feature>
<dbReference type="InterPro" id="IPR010935">
    <property type="entry name" value="SMC_hinge"/>
</dbReference>
<keyword evidence="10" id="KW-1185">Reference proteome</keyword>
<evidence type="ECO:0000256" key="1">
    <source>
        <dbReference type="ARBA" id="ARBA00004496"/>
    </source>
</evidence>
<comment type="caution">
    <text evidence="9">The sequence shown here is derived from an EMBL/GenBank/DDBJ whole genome shotgun (WGS) entry which is preliminary data.</text>
</comment>
<evidence type="ECO:0000313" key="10">
    <source>
        <dbReference type="Proteomes" id="UP001431776"/>
    </source>
</evidence>
<dbReference type="FunFam" id="3.40.50.300:FF:000901">
    <property type="entry name" value="Chromosome partition protein Smc"/>
    <property type="match status" value="1"/>
</dbReference>
<dbReference type="SUPFAM" id="SSF52540">
    <property type="entry name" value="P-loop containing nucleoside triphosphate hydrolases"/>
    <property type="match status" value="1"/>
</dbReference>
<dbReference type="GO" id="GO:0030261">
    <property type="term" value="P:chromosome condensation"/>
    <property type="evidence" value="ECO:0007669"/>
    <property type="project" value="InterPro"/>
</dbReference>
<feature type="domain" description="SMC hinge" evidence="8">
    <location>
        <begin position="528"/>
        <end position="642"/>
    </location>
</feature>
<dbReference type="InterPro" id="IPR024704">
    <property type="entry name" value="SMC"/>
</dbReference>
<accession>A0AAW6TX05</accession>
<feature type="binding site" evidence="7">
    <location>
        <begin position="32"/>
        <end position="39"/>
    </location>
    <ligand>
        <name>ATP</name>
        <dbReference type="ChEBI" id="CHEBI:30616"/>
    </ligand>
</feature>
<keyword evidence="3 7" id="KW-0547">Nucleotide-binding</keyword>
<dbReference type="InterPro" id="IPR027417">
    <property type="entry name" value="P-loop_NTPase"/>
</dbReference>
<dbReference type="Gene3D" id="3.40.50.300">
    <property type="entry name" value="P-loop containing nucleotide triphosphate hydrolases"/>
    <property type="match status" value="2"/>
</dbReference>
<evidence type="ECO:0000256" key="6">
    <source>
        <dbReference type="ARBA" id="ARBA00023125"/>
    </source>
</evidence>
<feature type="coiled-coil region" evidence="7">
    <location>
        <begin position="886"/>
        <end position="934"/>
    </location>
</feature>
<dbReference type="GO" id="GO:0003677">
    <property type="term" value="F:DNA binding"/>
    <property type="evidence" value="ECO:0007669"/>
    <property type="project" value="UniProtKB-UniRule"/>
</dbReference>
<dbReference type="GO" id="GO:0005737">
    <property type="term" value="C:cytoplasm"/>
    <property type="evidence" value="ECO:0007669"/>
    <property type="project" value="UniProtKB-SubCell"/>
</dbReference>
<dbReference type="GO" id="GO:0016887">
    <property type="term" value="F:ATP hydrolysis activity"/>
    <property type="evidence" value="ECO:0007669"/>
    <property type="project" value="InterPro"/>
</dbReference>
<comment type="similarity">
    <text evidence="7">Belongs to the SMC family.</text>
</comment>
<organism evidence="9 10">
    <name type="scientific">Anaerobaca lacustris</name>
    <dbReference type="NCBI Taxonomy" id="3044600"/>
    <lineage>
        <taxon>Bacteria</taxon>
        <taxon>Pseudomonadati</taxon>
        <taxon>Planctomycetota</taxon>
        <taxon>Phycisphaerae</taxon>
        <taxon>Sedimentisphaerales</taxon>
        <taxon>Anaerobacaceae</taxon>
        <taxon>Anaerobaca</taxon>
    </lineage>
</organism>
<comment type="subunit">
    <text evidence="7">Homodimer.</text>
</comment>
<evidence type="ECO:0000256" key="7">
    <source>
        <dbReference type="HAMAP-Rule" id="MF_01894"/>
    </source>
</evidence>
<dbReference type="PIRSF" id="PIRSF005719">
    <property type="entry name" value="SMC"/>
    <property type="match status" value="1"/>
</dbReference>
<dbReference type="Pfam" id="PF02463">
    <property type="entry name" value="SMC_N"/>
    <property type="match status" value="1"/>
</dbReference>
<dbReference type="HAMAP" id="MF_01894">
    <property type="entry name" value="Smc_prok"/>
    <property type="match status" value="1"/>
</dbReference>
<dbReference type="SUPFAM" id="SSF57997">
    <property type="entry name" value="Tropomyosin"/>
    <property type="match status" value="1"/>
</dbReference>
<dbReference type="GO" id="GO:0005524">
    <property type="term" value="F:ATP binding"/>
    <property type="evidence" value="ECO:0007669"/>
    <property type="project" value="UniProtKB-UniRule"/>
</dbReference>
<dbReference type="Proteomes" id="UP001431776">
    <property type="component" value="Unassembled WGS sequence"/>
</dbReference>
<evidence type="ECO:0000256" key="2">
    <source>
        <dbReference type="ARBA" id="ARBA00022490"/>
    </source>
</evidence>
<feature type="coiled-coil region" evidence="7">
    <location>
        <begin position="170"/>
        <end position="204"/>
    </location>
</feature>
<protein>
    <recommendedName>
        <fullName evidence="7">Chromosome partition protein Smc</fullName>
    </recommendedName>
</protein>
<dbReference type="SUPFAM" id="SSF75553">
    <property type="entry name" value="Smc hinge domain"/>
    <property type="match status" value="1"/>
</dbReference>
<evidence type="ECO:0000256" key="3">
    <source>
        <dbReference type="ARBA" id="ARBA00022741"/>
    </source>
</evidence>
<sequence>MRLEKIILDGFKSFADRTEFHFDAAITGIVGPNGCGKSNVVDAVKWVLGEQKLKSLRSDQMADVIFSGSGSRKAAGSAEVALVIANPGGASGRLPIDTEQVQVSRRIYRSGESEYRINNKVCRLKDIRELFMDTGVGNRGYSIIEQGQIEQLVGASKSDRRIVFEEAAGISKYKAHKKEALRKLERTEQNLLRLADILEEVAKRLRSVKLQAGKARNYLEYTSRLKELQVNYSLVEYGRNKEQLDERQRALHEAGERFSAVAAEEAGAEAEMSRLGNAVIETEHRLSETGNSLVAIQSKIDQKLQRIDFLRSRIEELGRRKATAGSEIERLAGQADAVGRDLARHRQELAGCDGTVQQRTEAIREIQAITEEGDAQLASLEAELDDEKSGIIDIVRRTAQLHNEIQSLSSYRDSLSNQRNRLAGRARIAQTELERLLTDKAQHNARLADIARVLVDLEENLESKRQTIEEAQTRIVEEGKRLAGNKEARSALSSELAVLADMERRHEGLGQAVKSVLQGQADEGRKLDYIDGILADKIKTDVEYAVAVEAALEGLTDVLLIKNTAKLFEDAEMVSSLAGRVHFCCLDRLEPFVDAVDVSGQPGVRGRLVEFVSCEGRYAPLTWKLLGRTILVESLEVANGLAGSLPAGYSFVTLAGECLSADGLLRLGPLGKASGLISRRSRIDQLEETIDHINAEIAQLESEIQRNTQTKAHLEKLCKDLRTAIYEANTEKMQVNSKLALFEQDIKRLTDEQPLIAGELETLEEEIAQSVQKEYDSKQRLTELEAVNNQRAAHIRELEAMYDELREQQQSRVRELTELKVQLGQVIEQQKGLKQIIESLENQIETNRRTFAAAERDVQLCTEQTDEAQRDILECESHVSEFFVEKETQQRDNRQLQEELETLGTEQKRKEEFLRNARMQKEEVERVIGEIRVQLGQLEVRQQDLVERVREELQIELADAYAERTTDDVNWEQVKGEINELRGKIERLGNVNLDAIEEQTTLDERHTFLANQVQDLNESKTQLQQLINRLNKQSREKFVETFEQIRANFQQIFRKLFGGGKADIVLEDADDVLEAGIEVIAKPPGKETRSISLLSGGEKSMTALALLFSVFRSKPSPFCFLDEVDAALDEANTERFTMLLREFQKESQFIIITHTKRTMSIADVLFGVTMQMQGVSKKISVRFDDYAEEPAAA</sequence>
<dbReference type="InterPro" id="IPR036277">
    <property type="entry name" value="SMC_hinge_sf"/>
</dbReference>
<dbReference type="GO" id="GO:0007059">
    <property type="term" value="P:chromosome segregation"/>
    <property type="evidence" value="ECO:0007669"/>
    <property type="project" value="UniProtKB-UniRule"/>
</dbReference>
<dbReference type="GO" id="GO:0005694">
    <property type="term" value="C:chromosome"/>
    <property type="evidence" value="ECO:0007669"/>
    <property type="project" value="InterPro"/>
</dbReference>
<dbReference type="SMART" id="SM00968">
    <property type="entry name" value="SMC_hinge"/>
    <property type="match status" value="1"/>
</dbReference>
<gene>
    <name evidence="7 9" type="primary">smc</name>
    <name evidence="9" type="ORF">QJ522_04100</name>
</gene>
<evidence type="ECO:0000313" key="9">
    <source>
        <dbReference type="EMBL" id="MDI6448219.1"/>
    </source>
</evidence>
<reference evidence="9" key="1">
    <citation type="submission" date="2023-05" db="EMBL/GenBank/DDBJ databases">
        <title>Anaerotaeda fermentans gen. nov., sp. nov., a novel anaerobic planctomycete of the new family within the order Sedimentisphaerales isolated from Taman Peninsula, Russia.</title>
        <authorList>
            <person name="Khomyakova M.A."/>
            <person name="Merkel A.Y."/>
            <person name="Slobodkin A.I."/>
        </authorList>
    </citation>
    <scope>NUCLEOTIDE SEQUENCE</scope>
    <source>
        <strain evidence="9">M17dextr</strain>
    </source>
</reference>
<dbReference type="EMBL" id="JASCXX010000003">
    <property type="protein sequence ID" value="MDI6448219.1"/>
    <property type="molecule type" value="Genomic_DNA"/>
</dbReference>
<name>A0AAW6TX05_9BACT</name>
<dbReference type="AlphaFoldDB" id="A0AAW6TX05"/>